<gene>
    <name evidence="1" type="ORF">DSM104443_00237</name>
</gene>
<sequence length="76" mass="8598">MIDLRVDDLAILEQRRQLVELSCELQRATLSRRLDAIQARPGGALLGTLAAIGAKPAVRRIAFATALMLFRKWRRR</sequence>
<evidence type="ECO:0000313" key="2">
    <source>
        <dbReference type="Proteomes" id="UP000501534"/>
    </source>
</evidence>
<dbReference type="KEGG" id="uru:DSM104443_00237"/>
<reference evidence="1 2" key="1">
    <citation type="submission" date="2020-04" db="EMBL/GenBank/DDBJ databases">
        <title>Usitatibacter rugosus gen. nov., sp. nov. and Usitatibacter palustris sp. nov., novel members of Usitatibacteraceae fam. nov. within the order Nitrosomonadales isolated from soil.</title>
        <authorList>
            <person name="Huber K.J."/>
            <person name="Neumann-Schaal M."/>
            <person name="Geppert A."/>
            <person name="Luckner M."/>
            <person name="Wanner G."/>
            <person name="Overmann J."/>
        </authorList>
    </citation>
    <scope>NUCLEOTIDE SEQUENCE [LARGE SCALE GENOMIC DNA]</scope>
    <source>
        <strain evidence="1 2">0125_3</strain>
    </source>
</reference>
<protein>
    <submittedName>
        <fullName evidence="1">Uncharacterized protein</fullName>
    </submittedName>
</protein>
<proteinExistence type="predicted"/>
<dbReference type="AlphaFoldDB" id="A0A6M4GPF3"/>
<name>A0A6M4GPF3_9PROT</name>
<dbReference type="RefSeq" id="WP_171088891.1">
    <property type="nucleotide sequence ID" value="NZ_CP053069.1"/>
</dbReference>
<organism evidence="1 2">
    <name type="scientific">Usitatibacter rugosus</name>
    <dbReference type="NCBI Taxonomy" id="2732067"/>
    <lineage>
        <taxon>Bacteria</taxon>
        <taxon>Pseudomonadati</taxon>
        <taxon>Pseudomonadota</taxon>
        <taxon>Betaproteobacteria</taxon>
        <taxon>Nitrosomonadales</taxon>
        <taxon>Usitatibacteraceae</taxon>
        <taxon>Usitatibacter</taxon>
    </lineage>
</organism>
<keyword evidence="2" id="KW-1185">Reference proteome</keyword>
<evidence type="ECO:0000313" key="1">
    <source>
        <dbReference type="EMBL" id="QJR09200.1"/>
    </source>
</evidence>
<accession>A0A6M4GPF3</accession>
<dbReference type="EMBL" id="CP053069">
    <property type="protein sequence ID" value="QJR09200.1"/>
    <property type="molecule type" value="Genomic_DNA"/>
</dbReference>
<dbReference type="Proteomes" id="UP000501534">
    <property type="component" value="Chromosome"/>
</dbReference>